<protein>
    <submittedName>
        <fullName evidence="1">Uncharacterized protein</fullName>
    </submittedName>
</protein>
<gene>
    <name evidence="1" type="ORF">L1987_50570</name>
</gene>
<dbReference type="EMBL" id="CM042034">
    <property type="protein sequence ID" value="KAI3760179.1"/>
    <property type="molecule type" value="Genomic_DNA"/>
</dbReference>
<evidence type="ECO:0000313" key="2">
    <source>
        <dbReference type="Proteomes" id="UP001056120"/>
    </source>
</evidence>
<proteinExistence type="predicted"/>
<name>A0ACB9EME9_9ASTR</name>
<evidence type="ECO:0000313" key="1">
    <source>
        <dbReference type="EMBL" id="KAI3760179.1"/>
    </source>
</evidence>
<sequence>MANQTIISRATVNPEAKRRRISDDHHHSLLPGLPDHIAQLCLSLISPTALYSVCRSWRRLIYSVTFPPFRSLYALSLPTTAAVDGGQMLQLSSFDPISSKWITIDSPTPPPYLHHLSHRHPSFMSRNLPIQSVSVSGNLLLLAATSAHRNLPVPVFSHPLIFNPLSNTWSSCPPLSTPRRWCAAGAFQETVVVASGIGSHYTETVARSVEKWVFRKIESLDQKPNGNLKKIQSLKYSKIKIESLDKNPDGNWKNIQSLDQNQDGNLKKIQSLKNSKLKIESFDEKGNGNWEKMQSLKHSKLCREAIDAVGWKGKLCMVNVKGDYAKEGFVYNLDSDEWVEMPEGMLGGWRGPTAAMDEETMYVVDESRGVLRRYNEDGDNWSEVVEDERLKGAECIAAGGGRVCVVSEKEMGIVVVDVVAAPPMLWVVETPPGLDILALHILPRMCMPEFQSPVTVSESKE</sequence>
<organism evidence="1 2">
    <name type="scientific">Smallanthus sonchifolius</name>
    <dbReference type="NCBI Taxonomy" id="185202"/>
    <lineage>
        <taxon>Eukaryota</taxon>
        <taxon>Viridiplantae</taxon>
        <taxon>Streptophyta</taxon>
        <taxon>Embryophyta</taxon>
        <taxon>Tracheophyta</taxon>
        <taxon>Spermatophyta</taxon>
        <taxon>Magnoliopsida</taxon>
        <taxon>eudicotyledons</taxon>
        <taxon>Gunneridae</taxon>
        <taxon>Pentapetalae</taxon>
        <taxon>asterids</taxon>
        <taxon>campanulids</taxon>
        <taxon>Asterales</taxon>
        <taxon>Asteraceae</taxon>
        <taxon>Asteroideae</taxon>
        <taxon>Heliantheae alliance</taxon>
        <taxon>Millerieae</taxon>
        <taxon>Smallanthus</taxon>
    </lineage>
</organism>
<keyword evidence="2" id="KW-1185">Reference proteome</keyword>
<reference evidence="2" key="1">
    <citation type="journal article" date="2022" name="Mol. Ecol. Resour.">
        <title>The genomes of chicory, endive, great burdock and yacon provide insights into Asteraceae palaeo-polyploidization history and plant inulin production.</title>
        <authorList>
            <person name="Fan W."/>
            <person name="Wang S."/>
            <person name="Wang H."/>
            <person name="Wang A."/>
            <person name="Jiang F."/>
            <person name="Liu H."/>
            <person name="Zhao H."/>
            <person name="Xu D."/>
            <person name="Zhang Y."/>
        </authorList>
    </citation>
    <scope>NUCLEOTIDE SEQUENCE [LARGE SCALE GENOMIC DNA]</scope>
    <source>
        <strain evidence="2">cv. Yunnan</strain>
    </source>
</reference>
<reference evidence="1 2" key="2">
    <citation type="journal article" date="2022" name="Mol. Ecol. Resour.">
        <title>The genomes of chicory, endive, great burdock and yacon provide insights into Asteraceae paleo-polyploidization history and plant inulin production.</title>
        <authorList>
            <person name="Fan W."/>
            <person name="Wang S."/>
            <person name="Wang H."/>
            <person name="Wang A."/>
            <person name="Jiang F."/>
            <person name="Liu H."/>
            <person name="Zhao H."/>
            <person name="Xu D."/>
            <person name="Zhang Y."/>
        </authorList>
    </citation>
    <scope>NUCLEOTIDE SEQUENCE [LARGE SCALE GENOMIC DNA]</scope>
    <source>
        <strain evidence="2">cv. Yunnan</strain>
        <tissue evidence="1">Leaves</tissue>
    </source>
</reference>
<accession>A0ACB9EME9</accession>
<comment type="caution">
    <text evidence="1">The sequence shown here is derived from an EMBL/GenBank/DDBJ whole genome shotgun (WGS) entry which is preliminary data.</text>
</comment>
<dbReference type="Proteomes" id="UP001056120">
    <property type="component" value="Linkage Group LG17"/>
</dbReference>